<comment type="caution">
    <text evidence="1">The sequence shown here is derived from an EMBL/GenBank/DDBJ whole genome shotgun (WGS) entry which is preliminary data.</text>
</comment>
<gene>
    <name evidence="1" type="ORF">ASJ80_07830</name>
</gene>
<organism evidence="1 2">
    <name type="scientific">Methanobacterium bryantii</name>
    <dbReference type="NCBI Taxonomy" id="2161"/>
    <lineage>
        <taxon>Archaea</taxon>
        <taxon>Methanobacteriati</taxon>
        <taxon>Methanobacteriota</taxon>
        <taxon>Methanomada group</taxon>
        <taxon>Methanobacteria</taxon>
        <taxon>Methanobacteriales</taxon>
        <taxon>Methanobacteriaceae</taxon>
        <taxon>Methanobacterium</taxon>
    </lineage>
</organism>
<name>A0A2A2H187_METBR</name>
<evidence type="ECO:0000313" key="2">
    <source>
        <dbReference type="Proteomes" id="UP000217784"/>
    </source>
</evidence>
<dbReference type="OrthoDB" id="81613at2157"/>
<sequence>MNEKLMAVLVFVILGMVVLTYGYTQQGNYTKQNNTVQNATPNGTVQDNETNVDGARYNDVTITQKGLRTPQKRGTSVPIYYTVTNNGKNKVYGVEVWSQDFGKDIGTLDPGQTKKYTYMEYVPTDNDLASWYDSGVKLNSQYTIGGIYLSFKDSKGVIRRVQSNSIEIRLLN</sequence>
<protein>
    <submittedName>
        <fullName evidence="1">Uncharacterized protein</fullName>
    </submittedName>
</protein>
<dbReference type="RefSeq" id="WP_069584032.1">
    <property type="nucleotide sequence ID" value="NZ_LMVM01000040.1"/>
</dbReference>
<dbReference type="Proteomes" id="UP000217784">
    <property type="component" value="Unassembled WGS sequence"/>
</dbReference>
<dbReference type="EMBL" id="LMVM01000040">
    <property type="protein sequence ID" value="PAV03168.1"/>
    <property type="molecule type" value="Genomic_DNA"/>
</dbReference>
<dbReference type="AlphaFoldDB" id="A0A2A2H187"/>
<evidence type="ECO:0000313" key="1">
    <source>
        <dbReference type="EMBL" id="PAV03168.1"/>
    </source>
</evidence>
<proteinExistence type="predicted"/>
<accession>A0A2A2H187</accession>
<reference evidence="1 2" key="1">
    <citation type="journal article" date="2017" name="BMC Genomics">
        <title>Genomic analysis of methanogenic archaea reveals a shift towards energy conservation.</title>
        <authorList>
            <person name="Gilmore S.P."/>
            <person name="Henske J.K."/>
            <person name="Sexton J.A."/>
            <person name="Solomon K.V."/>
            <person name="Seppala S."/>
            <person name="Yoo J.I."/>
            <person name="Huyett L.M."/>
            <person name="Pressman A."/>
            <person name="Cogan J.Z."/>
            <person name="Kivenson V."/>
            <person name="Peng X."/>
            <person name="Tan Y."/>
            <person name="Valentine D.L."/>
            <person name="O'Malley M.A."/>
        </authorList>
    </citation>
    <scope>NUCLEOTIDE SEQUENCE [LARGE SCALE GENOMIC DNA]</scope>
    <source>
        <strain evidence="1 2">M.o.H.</strain>
    </source>
</reference>
<keyword evidence="2" id="KW-1185">Reference proteome</keyword>